<reference evidence="4 5" key="1">
    <citation type="submission" date="2021-01" db="EMBL/GenBank/DDBJ databases">
        <title>Whole genome shotgun sequence of Verrucosispora gifhornensis NBRC 16317.</title>
        <authorList>
            <person name="Komaki H."/>
            <person name="Tamura T."/>
        </authorList>
    </citation>
    <scope>NUCLEOTIDE SEQUENCE [LARGE SCALE GENOMIC DNA]</scope>
    <source>
        <strain evidence="4 5">NBRC 16317</strain>
    </source>
</reference>
<evidence type="ECO:0000256" key="2">
    <source>
        <dbReference type="SAM" id="MobiDB-lite"/>
    </source>
</evidence>
<dbReference type="Pfam" id="PF25023">
    <property type="entry name" value="TEN_YD-shell"/>
    <property type="match status" value="1"/>
</dbReference>
<evidence type="ECO:0000256" key="1">
    <source>
        <dbReference type="ARBA" id="ARBA00022737"/>
    </source>
</evidence>
<dbReference type="InterPro" id="IPR006530">
    <property type="entry name" value="YD"/>
</dbReference>
<name>A0ABQ4IN53_9ACTN</name>
<dbReference type="Gene3D" id="2.180.10.10">
    <property type="entry name" value="RHS repeat-associated core"/>
    <property type="match status" value="2"/>
</dbReference>
<dbReference type="EMBL" id="BOPA01000082">
    <property type="protein sequence ID" value="GIJ19350.1"/>
    <property type="molecule type" value="Genomic_DNA"/>
</dbReference>
<feature type="compositionally biased region" description="Polar residues" evidence="2">
    <location>
        <begin position="814"/>
        <end position="830"/>
    </location>
</feature>
<dbReference type="NCBIfam" id="TIGR01643">
    <property type="entry name" value="YD_repeat_2x"/>
    <property type="match status" value="2"/>
</dbReference>
<dbReference type="InterPro" id="IPR050708">
    <property type="entry name" value="T6SS_VgrG/RHS"/>
</dbReference>
<gene>
    <name evidence="4" type="ORF">Vgi01_60340</name>
</gene>
<dbReference type="InterPro" id="IPR031325">
    <property type="entry name" value="RHS_repeat"/>
</dbReference>
<proteinExistence type="predicted"/>
<organism evidence="4 5">
    <name type="scientific">Micromonospora gifhornensis</name>
    <dbReference type="NCBI Taxonomy" id="84594"/>
    <lineage>
        <taxon>Bacteria</taxon>
        <taxon>Bacillati</taxon>
        <taxon>Actinomycetota</taxon>
        <taxon>Actinomycetes</taxon>
        <taxon>Micromonosporales</taxon>
        <taxon>Micromonosporaceae</taxon>
        <taxon>Micromonospora</taxon>
    </lineage>
</organism>
<sequence>MGRIRTATDPAGLTTTTTYSPVVNWPDNGITSTVGGGFNHTTTTLVDRHTGQPSRITDPNGKVTDLAYDPLGRMAEVYLPGQAKSTGVPSLRFSYQITSSGIGQPTAPARTKTEALQSHSGNAVYLASYDYVDGLGRGRETQQPGPNGGRIVTATTYDARGNIAATTDPFHNNSVAGVGLVNPNLAAVPAIRETSYDHLNRATAQVDKKLGAAWRQTATTYHGDRITVVPPAGGTKTVSHTDVRGNATRFDQYTSTTDPNSYQSTTYTYDLLNRLTKVTDPAGNVWTNAYDLAGRTTHKVDPDAGTTTTHYDTAGRLAYTVDGRGQKISIQYDGKSRVIARWAGDVGTGSKLASNAYDTVAKGHLTSSTRHGAGGDYTSAVTGYTDDYQPSGTTMTIPAAEGALAGTYSTTFTYDKAGRLTSSSQPGVGGLPTETLILGYNNNGYPTTMAGADIYVAATSYYAHGPVHQLLLGASGKQVRLTDTIDQQTGRLDATSIDLESSPGTFTAKYATGYRYDSIGNVTSILGSTDGTADQVECFRYDPLRRLTTAWTGATPTATACDQVPQRGGTIDPYWRSWEFDTVGNRTKQTDHNPAGNTTWTYTHPAPGASKPHTLTNTSATGPLATTPTRSFTYDPGGNTLTRHTESGTFQQLTWNTEGRLDKVTQGANETSYTYDADGNRLISRAPDKTTLYLGATELTLATGATQPTGTRYYSAAGRTIAVRTHTGLIWSSGDHHGTEQVQIKADNQTSSRKRLLPYGDDRGPQPSFAGTRGFVGGTRDDTGLIHLGAREYDPSLGRFVSLDPVQDLTDPQQWNGYSYANNNPTTFSDPTGLIPCGDEDCKITPPRNPAPPPGGGRGGDGGNGGGGRPPSPTPTLPPPPGGRTPSPSGNPTPEPSPWADQPEYRKDYFERAYQMCSQALVSPLCIAAARRHIAEFLSYLPYIGVPASGYLVNDAAERGDYLGAGIEFLAITPIGRLGKLPKKGQMNKLVGDAYRDHIADGIRQMGRTAITDAQDPRALTFHTPHGTRTLDIVVYGKDGKLLGYIETKSGREKSKTEQRKKDDWLRKEYGMTIDYVYDDLDNLLF</sequence>
<feature type="region of interest" description="Disordered" evidence="2">
    <location>
        <begin position="814"/>
        <end position="902"/>
    </location>
</feature>
<keyword evidence="5" id="KW-1185">Reference proteome</keyword>
<feature type="compositionally biased region" description="Gly residues" evidence="2">
    <location>
        <begin position="856"/>
        <end position="869"/>
    </location>
</feature>
<dbReference type="PANTHER" id="PTHR32305">
    <property type="match status" value="1"/>
</dbReference>
<dbReference type="NCBIfam" id="TIGR03696">
    <property type="entry name" value="Rhs_assc_core"/>
    <property type="match status" value="1"/>
</dbReference>
<dbReference type="PANTHER" id="PTHR32305:SF17">
    <property type="entry name" value="TRNA NUCLEASE WAPA"/>
    <property type="match status" value="1"/>
</dbReference>
<comment type="caution">
    <text evidence="4">The sequence shown here is derived from an EMBL/GenBank/DDBJ whole genome shotgun (WGS) entry which is preliminary data.</text>
</comment>
<dbReference type="RefSeq" id="WP_343898613.1">
    <property type="nucleotide sequence ID" value="NZ_BAAAGZ010000081.1"/>
</dbReference>
<feature type="region of interest" description="Disordered" evidence="2">
    <location>
        <begin position="757"/>
        <end position="776"/>
    </location>
</feature>
<evidence type="ECO:0000313" key="5">
    <source>
        <dbReference type="Proteomes" id="UP000647860"/>
    </source>
</evidence>
<dbReference type="Pfam" id="PF05593">
    <property type="entry name" value="RHS_repeat"/>
    <property type="match status" value="2"/>
</dbReference>
<dbReference type="Proteomes" id="UP000647860">
    <property type="component" value="Unassembled WGS sequence"/>
</dbReference>
<evidence type="ECO:0000259" key="3">
    <source>
        <dbReference type="Pfam" id="PF25023"/>
    </source>
</evidence>
<dbReference type="InterPro" id="IPR022385">
    <property type="entry name" value="Rhs_assc_core"/>
</dbReference>
<dbReference type="InterPro" id="IPR056823">
    <property type="entry name" value="TEN-like_YD-shell"/>
</dbReference>
<feature type="compositionally biased region" description="Pro residues" evidence="2">
    <location>
        <begin position="870"/>
        <end position="897"/>
    </location>
</feature>
<accession>A0ABQ4IN53</accession>
<feature type="domain" description="Teneurin-like YD-shell" evidence="3">
    <location>
        <begin position="632"/>
        <end position="825"/>
    </location>
</feature>
<protein>
    <recommendedName>
        <fullName evidence="3">Teneurin-like YD-shell domain-containing protein</fullName>
    </recommendedName>
</protein>
<evidence type="ECO:0000313" key="4">
    <source>
        <dbReference type="EMBL" id="GIJ19350.1"/>
    </source>
</evidence>
<keyword evidence="1" id="KW-0677">Repeat</keyword>